<dbReference type="InterPro" id="IPR000068">
    <property type="entry name" value="GPCR_3_Ca_sens_rcpt-rel"/>
</dbReference>
<evidence type="ECO:0000256" key="5">
    <source>
        <dbReference type="ARBA" id="ARBA00023180"/>
    </source>
</evidence>
<proteinExistence type="predicted"/>
<name>A0ABV0NLQ4_9TELE</name>
<reference evidence="8 9" key="1">
    <citation type="submission" date="2021-06" db="EMBL/GenBank/DDBJ databases">
        <authorList>
            <person name="Palmer J.M."/>
        </authorList>
    </citation>
    <scope>NUCLEOTIDE SEQUENCE [LARGE SCALE GENOMIC DNA]</scope>
    <source>
        <strain evidence="8 9">GA_2019</strain>
        <tissue evidence="8">Muscle</tissue>
    </source>
</reference>
<keyword evidence="2 6" id="KW-0812">Transmembrane</keyword>
<dbReference type="PANTHER" id="PTHR24061:SF441">
    <property type="entry name" value="TASTE RECEPTOR TYPE 1 MEMBER 2B-RELATED"/>
    <property type="match status" value="1"/>
</dbReference>
<evidence type="ECO:0000259" key="7">
    <source>
        <dbReference type="PROSITE" id="PS50259"/>
    </source>
</evidence>
<dbReference type="InterPro" id="IPR017978">
    <property type="entry name" value="GPCR_3_C"/>
</dbReference>
<dbReference type="PRINTS" id="PR00248">
    <property type="entry name" value="GPCRMGR"/>
</dbReference>
<keyword evidence="9" id="KW-1185">Reference proteome</keyword>
<dbReference type="Pfam" id="PF00003">
    <property type="entry name" value="7tm_3"/>
    <property type="match status" value="1"/>
</dbReference>
<feature type="transmembrane region" description="Helical" evidence="6">
    <location>
        <begin position="62"/>
        <end position="82"/>
    </location>
</feature>
<dbReference type="PANTHER" id="PTHR24061">
    <property type="entry name" value="CALCIUM-SENSING RECEPTOR-RELATED"/>
    <property type="match status" value="1"/>
</dbReference>
<feature type="domain" description="G-protein coupled receptors family 3 profile" evidence="7">
    <location>
        <begin position="11"/>
        <end position="104"/>
    </location>
</feature>
<evidence type="ECO:0000256" key="3">
    <source>
        <dbReference type="ARBA" id="ARBA00022989"/>
    </source>
</evidence>
<organism evidence="8 9">
    <name type="scientific">Goodea atripinnis</name>
    <dbReference type="NCBI Taxonomy" id="208336"/>
    <lineage>
        <taxon>Eukaryota</taxon>
        <taxon>Metazoa</taxon>
        <taxon>Chordata</taxon>
        <taxon>Craniata</taxon>
        <taxon>Vertebrata</taxon>
        <taxon>Euteleostomi</taxon>
        <taxon>Actinopterygii</taxon>
        <taxon>Neopterygii</taxon>
        <taxon>Teleostei</taxon>
        <taxon>Neoteleostei</taxon>
        <taxon>Acanthomorphata</taxon>
        <taxon>Ovalentaria</taxon>
        <taxon>Atherinomorphae</taxon>
        <taxon>Cyprinodontiformes</taxon>
        <taxon>Goodeidae</taxon>
        <taxon>Goodea</taxon>
    </lineage>
</organism>
<evidence type="ECO:0000256" key="1">
    <source>
        <dbReference type="ARBA" id="ARBA00004141"/>
    </source>
</evidence>
<evidence type="ECO:0000256" key="2">
    <source>
        <dbReference type="ARBA" id="ARBA00022692"/>
    </source>
</evidence>
<comment type="subcellular location">
    <subcellularLocation>
        <location evidence="1">Membrane</location>
        <topology evidence="1">Multi-pass membrane protein</topology>
    </subcellularLocation>
</comment>
<accession>A0ABV0NLQ4</accession>
<dbReference type="PROSITE" id="PS50259">
    <property type="entry name" value="G_PROTEIN_RECEP_F3_4"/>
    <property type="match status" value="1"/>
</dbReference>
<protein>
    <recommendedName>
        <fullName evidence="7">G-protein coupled receptors family 3 profile domain-containing protein</fullName>
    </recommendedName>
</protein>
<dbReference type="InterPro" id="IPR000337">
    <property type="entry name" value="GPCR_3"/>
</dbReference>
<evidence type="ECO:0000313" key="9">
    <source>
        <dbReference type="Proteomes" id="UP001476798"/>
    </source>
</evidence>
<evidence type="ECO:0000256" key="4">
    <source>
        <dbReference type="ARBA" id="ARBA00023136"/>
    </source>
</evidence>
<keyword evidence="5" id="KW-0325">Glycoprotein</keyword>
<evidence type="ECO:0000256" key="6">
    <source>
        <dbReference type="SAM" id="Phobius"/>
    </source>
</evidence>
<dbReference type="EMBL" id="JAHRIO010041634">
    <property type="protein sequence ID" value="MEQ2172230.1"/>
    <property type="molecule type" value="Genomic_DNA"/>
</dbReference>
<keyword evidence="4 6" id="KW-0472">Membrane</keyword>
<gene>
    <name evidence="8" type="ORF">GOODEAATRI_018990</name>
</gene>
<evidence type="ECO:0000313" key="8">
    <source>
        <dbReference type="EMBL" id="MEQ2172230.1"/>
    </source>
</evidence>
<dbReference type="Proteomes" id="UP001476798">
    <property type="component" value="Unassembled WGS sequence"/>
</dbReference>
<comment type="caution">
    <text evidence="8">The sequence shown here is derived from an EMBL/GenBank/DDBJ whole genome shotgun (WGS) entry which is preliminary data.</text>
</comment>
<feature type="transmembrane region" description="Helical" evidence="6">
    <location>
        <begin position="34"/>
        <end position="56"/>
    </location>
</feature>
<keyword evidence="3 6" id="KW-1133">Transmembrane helix</keyword>
<feature type="transmembrane region" description="Helical" evidence="6">
    <location>
        <begin position="6"/>
        <end position="22"/>
    </location>
</feature>
<sequence length="113" mass="13301">MSGSLILFSALSCICFIFSYMQKDLPKNYNEAKSITFCLLLLVIIWIMYATTHLLYHTYYTSALSALAVLSSLYSFLFWYFLPKCYIIIFQPQKNTQQYFLSLIQNYTETFSQ</sequence>